<evidence type="ECO:0008006" key="3">
    <source>
        <dbReference type="Google" id="ProtNLM"/>
    </source>
</evidence>
<feature type="transmembrane region" description="Helical" evidence="1">
    <location>
        <begin position="159"/>
        <end position="178"/>
    </location>
</feature>
<accession>A0A383BV01</accession>
<dbReference type="EMBL" id="UINC01203464">
    <property type="protein sequence ID" value="SVE23734.1"/>
    <property type="molecule type" value="Genomic_DNA"/>
</dbReference>
<keyword evidence="1" id="KW-0812">Transmembrane</keyword>
<gene>
    <name evidence="2" type="ORF">METZ01_LOCUS476588</name>
</gene>
<keyword evidence="1" id="KW-0472">Membrane</keyword>
<sequence length="196" mass="21955">MLKVVAYSSYAPPEGRIFGVYTLDETVEAAMRLPEAARSRELTDATVSLILERPAELPRLLVLKVLYFFSPFDWEILGGDGVFNFLYALTLPLALYGLWVVRNRGWRPWLLAMPPTFLLVLSLVLYGSPRLRLPVEPILAVLAGGGLVDMWWKAEERRTAFMVLSVAALVGGFTIYMFSAEVKLMSATILRGIGLW</sequence>
<evidence type="ECO:0000256" key="1">
    <source>
        <dbReference type="SAM" id="Phobius"/>
    </source>
</evidence>
<evidence type="ECO:0000313" key="2">
    <source>
        <dbReference type="EMBL" id="SVE23734.1"/>
    </source>
</evidence>
<proteinExistence type="predicted"/>
<keyword evidence="1" id="KW-1133">Transmembrane helix</keyword>
<name>A0A383BV01_9ZZZZ</name>
<feature type="transmembrane region" description="Helical" evidence="1">
    <location>
        <begin position="82"/>
        <end position="101"/>
    </location>
</feature>
<reference evidence="2" key="1">
    <citation type="submission" date="2018-05" db="EMBL/GenBank/DDBJ databases">
        <authorList>
            <person name="Lanie J.A."/>
            <person name="Ng W.-L."/>
            <person name="Kazmierczak K.M."/>
            <person name="Andrzejewski T.M."/>
            <person name="Davidsen T.M."/>
            <person name="Wayne K.J."/>
            <person name="Tettelin H."/>
            <person name="Glass J.I."/>
            <person name="Rusch D."/>
            <person name="Podicherti R."/>
            <person name="Tsui H.-C.T."/>
            <person name="Winkler M.E."/>
        </authorList>
    </citation>
    <scope>NUCLEOTIDE SEQUENCE</scope>
</reference>
<organism evidence="2">
    <name type="scientific">marine metagenome</name>
    <dbReference type="NCBI Taxonomy" id="408172"/>
    <lineage>
        <taxon>unclassified sequences</taxon>
        <taxon>metagenomes</taxon>
        <taxon>ecological metagenomes</taxon>
    </lineage>
</organism>
<protein>
    <recommendedName>
        <fullName evidence="3">Glycosyltransferase RgtA/B/C/D-like domain-containing protein</fullName>
    </recommendedName>
</protein>
<dbReference type="AlphaFoldDB" id="A0A383BV01"/>
<feature type="transmembrane region" description="Helical" evidence="1">
    <location>
        <begin position="108"/>
        <end position="127"/>
    </location>
</feature>